<evidence type="ECO:0000313" key="2">
    <source>
        <dbReference type="Proteomes" id="UP000236754"/>
    </source>
</evidence>
<reference evidence="1 2" key="1">
    <citation type="submission" date="2016-10" db="EMBL/GenBank/DDBJ databases">
        <authorList>
            <person name="de Groot N.N."/>
        </authorList>
    </citation>
    <scope>NUCLEOTIDE SEQUENCE [LARGE SCALE GENOMIC DNA]</scope>
    <source>
        <strain evidence="1 2">CGMCC 4.2023</strain>
    </source>
</reference>
<dbReference type="InterPro" id="IPR015943">
    <property type="entry name" value="WD40/YVTN_repeat-like_dom_sf"/>
</dbReference>
<evidence type="ECO:0008006" key="3">
    <source>
        <dbReference type="Google" id="ProtNLM"/>
    </source>
</evidence>
<dbReference type="AlphaFoldDB" id="A0A1H6E2T5"/>
<evidence type="ECO:0000313" key="1">
    <source>
        <dbReference type="EMBL" id="SEG91306.1"/>
    </source>
</evidence>
<dbReference type="EMBL" id="FNVU01000023">
    <property type="protein sequence ID" value="SEG91306.1"/>
    <property type="molecule type" value="Genomic_DNA"/>
</dbReference>
<proteinExistence type="predicted"/>
<accession>A0A1H6E2T5</accession>
<dbReference type="SUPFAM" id="SSF82171">
    <property type="entry name" value="DPP6 N-terminal domain-like"/>
    <property type="match status" value="1"/>
</dbReference>
<gene>
    <name evidence="1" type="ORF">SAMN05216223_12377</name>
</gene>
<dbReference type="Gene3D" id="2.130.10.10">
    <property type="entry name" value="YVTN repeat-like/Quinoprotein amine dehydrogenase"/>
    <property type="match status" value="1"/>
</dbReference>
<sequence>MCHPRLPLVAGLDGERPAVHVWSCEAGQLRELGSVGSESDGYGDAFSWERIVRTPALAWHPGEPRLAVSAGESGVVQWTPSGRSAVDGVPPTTEYRRLAFSPDGGTLWASPSSSDAWDSSDVVDLTSGTVGSGPAWDTGVAHHPGGGLVVTLSSDQGATHGLFARVDPGAASGAMRLLRRALILDVDGYETPLFSADGRHFAIRGNAYGNTLDVFAFPSLQRVLSTTLGEPSPGYPYPQEWLDQMRAWSRHNLAFGARPGVLWVGAPTGALFEVHIETSRVVEHRLVAGSPVSALAATASGELVLASGGGELVLVSVRSDLEETRAPDDGDASTAAASAVAEFLDATSEVPEGGDLDEHLLLTDGERTWNSDDLATVHAATEEDPTWLRLRAAVNKVCDAQT</sequence>
<dbReference type="Proteomes" id="UP000236754">
    <property type="component" value="Unassembled WGS sequence"/>
</dbReference>
<keyword evidence="2" id="KW-1185">Reference proteome</keyword>
<organism evidence="1 2">
    <name type="scientific">Actinacidiphila yanglinensis</name>
    <dbReference type="NCBI Taxonomy" id="310779"/>
    <lineage>
        <taxon>Bacteria</taxon>
        <taxon>Bacillati</taxon>
        <taxon>Actinomycetota</taxon>
        <taxon>Actinomycetes</taxon>
        <taxon>Kitasatosporales</taxon>
        <taxon>Streptomycetaceae</taxon>
        <taxon>Actinacidiphila</taxon>
    </lineage>
</organism>
<name>A0A1H6E2T5_9ACTN</name>
<protein>
    <recommendedName>
        <fullName evidence="3">WD40-like Beta Propeller Repeat</fullName>
    </recommendedName>
</protein>